<keyword evidence="5" id="KW-1185">Reference proteome</keyword>
<dbReference type="PANTHER" id="PTHR42678">
    <property type="entry name" value="AMIDASE"/>
    <property type="match status" value="1"/>
</dbReference>
<dbReference type="RefSeq" id="WP_110254552.1">
    <property type="nucleotide sequence ID" value="NZ_QJKB01000002.1"/>
</dbReference>
<evidence type="ECO:0000313" key="5">
    <source>
        <dbReference type="Proteomes" id="UP000247792"/>
    </source>
</evidence>
<evidence type="ECO:0000313" key="4">
    <source>
        <dbReference type="EMBL" id="PXX45080.1"/>
    </source>
</evidence>
<dbReference type="Gene3D" id="3.90.1300.10">
    <property type="entry name" value="Amidase signature (AS) domain"/>
    <property type="match status" value="1"/>
</dbReference>
<sequence>MKSPALSRSTLALMSALSLLQGPACASETLHELAQDMKAGKTTASQIYDLYDARINMYNPGIQAVTTRNPHARQDAQAADQQKKPRGSLAGLPLLLKDNIAVQGMVTTAGSVALADNLAAQDAPLVARLRAAGAVILGKANLSEWANLRSSQSSSGWSSAGGQTRNPYAPERSPCGSSSGSGAAVAARLIPAAIGTETDGSIVCPASVNGLVGLKPTLGLVSRTGIVPLSHSQDTAGPMTLNVRDAAMLLNAMAGSDPQDAATRQADQRRSKDYTAGLQTTALQGKRLGIVRKMVDGYDADTRALFDKSLAILIAQGATVVDPIDLPYLEELDKDELTVLLYEFKADLNAYLAKTPATVKTRSMADVISYNQQHADTVMPYFAQELMEQAQAKGKLSDAAYRQAHARVKLRAGKQGIDVVLKKYRLDALIAPTTGTAWLIDYKAGDVVEGSSSSPAAIAGYPHLTVPMGQVRGLPVGLSLFAGAWSEAKLLNMGYAFEQARPALPAPSLATTATAAAK</sequence>
<dbReference type="EMBL" id="QJKB01000002">
    <property type="protein sequence ID" value="PXX45080.1"/>
    <property type="molecule type" value="Genomic_DNA"/>
</dbReference>
<proteinExistence type="predicted"/>
<protein>
    <submittedName>
        <fullName evidence="4">Amidase</fullName>
    </submittedName>
</protein>
<dbReference type="Proteomes" id="UP000247792">
    <property type="component" value="Unassembled WGS sequence"/>
</dbReference>
<reference evidence="4 5" key="1">
    <citation type="submission" date="2018-05" db="EMBL/GenBank/DDBJ databases">
        <title>Genomic Encyclopedia of Type Strains, Phase IV (KMG-IV): sequencing the most valuable type-strain genomes for metagenomic binning, comparative biology and taxonomic classification.</title>
        <authorList>
            <person name="Goeker M."/>
        </authorList>
    </citation>
    <scope>NUCLEOTIDE SEQUENCE [LARGE SCALE GENOMIC DNA]</scope>
    <source>
        <strain evidence="4 5">DSM 19792</strain>
    </source>
</reference>
<feature type="compositionally biased region" description="Low complexity" evidence="1">
    <location>
        <begin position="151"/>
        <end position="162"/>
    </location>
</feature>
<dbReference type="Pfam" id="PF01425">
    <property type="entry name" value="Amidase"/>
    <property type="match status" value="1"/>
</dbReference>
<feature type="domain" description="Amidase" evidence="3">
    <location>
        <begin position="51"/>
        <end position="491"/>
    </location>
</feature>
<name>A0A318JDN9_9BURK</name>
<dbReference type="NCBIfam" id="NF006006">
    <property type="entry name" value="PRK08137.1"/>
    <property type="match status" value="1"/>
</dbReference>
<dbReference type="InterPro" id="IPR036928">
    <property type="entry name" value="AS_sf"/>
</dbReference>
<evidence type="ECO:0000259" key="3">
    <source>
        <dbReference type="Pfam" id="PF01425"/>
    </source>
</evidence>
<feature type="signal peptide" evidence="2">
    <location>
        <begin position="1"/>
        <end position="26"/>
    </location>
</feature>
<gene>
    <name evidence="4" type="ORF">DFR42_102292</name>
</gene>
<dbReference type="OrthoDB" id="9811471at2"/>
<evidence type="ECO:0000256" key="2">
    <source>
        <dbReference type="SAM" id="SignalP"/>
    </source>
</evidence>
<dbReference type="AlphaFoldDB" id="A0A318JDN9"/>
<accession>A0A318JDN9</accession>
<feature type="chain" id="PRO_5016403691" evidence="2">
    <location>
        <begin position="27"/>
        <end position="518"/>
    </location>
</feature>
<dbReference type="PANTHER" id="PTHR42678:SF34">
    <property type="entry name" value="OS04G0183300 PROTEIN"/>
    <property type="match status" value="1"/>
</dbReference>
<organism evidence="4 5">
    <name type="scientific">Undibacterium pigrum</name>
    <dbReference type="NCBI Taxonomy" id="401470"/>
    <lineage>
        <taxon>Bacteria</taxon>
        <taxon>Pseudomonadati</taxon>
        <taxon>Pseudomonadota</taxon>
        <taxon>Betaproteobacteria</taxon>
        <taxon>Burkholderiales</taxon>
        <taxon>Oxalobacteraceae</taxon>
        <taxon>Undibacterium</taxon>
    </lineage>
</organism>
<evidence type="ECO:0000256" key="1">
    <source>
        <dbReference type="SAM" id="MobiDB-lite"/>
    </source>
</evidence>
<dbReference type="SUPFAM" id="SSF75304">
    <property type="entry name" value="Amidase signature (AS) enzymes"/>
    <property type="match status" value="1"/>
</dbReference>
<keyword evidence="2" id="KW-0732">Signal</keyword>
<feature type="region of interest" description="Disordered" evidence="1">
    <location>
        <begin position="151"/>
        <end position="180"/>
    </location>
</feature>
<dbReference type="InterPro" id="IPR023631">
    <property type="entry name" value="Amidase_dom"/>
</dbReference>
<comment type="caution">
    <text evidence="4">The sequence shown here is derived from an EMBL/GenBank/DDBJ whole genome shotgun (WGS) entry which is preliminary data.</text>
</comment>